<feature type="region of interest" description="Disordered" evidence="1">
    <location>
        <begin position="1"/>
        <end position="32"/>
    </location>
</feature>
<feature type="region of interest" description="Disordered" evidence="1">
    <location>
        <begin position="264"/>
        <end position="297"/>
    </location>
</feature>
<sequence length="729" mass="82878">MDFFPTIEDPRHTPEKRHGYAKEQSSPQAFSNNNQKSLLKDFIATPPAVKLQNHFIRCDFNDADKFYRAKQQKQECRNYMSFNPSQKSAFLAYRSSLSQKSSEVKIDPPSIIGDILDGATQIMGISRQKDTTPQQQPVKMACSEFGSRVSSVRAEKKVEDLPRMKNFKNILNTFQMASDHALLQQRQRERIRYNTGDHESDQRFSISDWEQSSEFAESEQNNTLTRKHQHLRGFTISIPTVGKNIRKSLPKQWIMQVNAAQMGAEPRSPTMSGISSIPPSPPISSHKPPNRTNSPKFGSMKQRTFFDNGLHRNEPVTYQLRHAHSMSHSRPISKIEVRRNRNGTPSSSHGCIVRCTSMESYKGPKIPLAQMSSYSPLFSPSKLRGISSETVDDDSASVVGLYKQVKSNPMTANHLEILEYASSHLTKFFANHNLLASKANLQKLKLDDLIFESMVPIFSMCSTHFFNAFLPHDGFLSSAINVIAEPTITPSCPMKPDLSDGNIWNPPTLVEIKAQRDEEQRILRGSPRNPNNQKYRFLIIPRYNLLTFKSFAANYQHIDISEEYEQKVCFILLQLVCALKFLQLNGIEAISNDLSEFILLCRYTRTNHNIGNVNHLPRILLLQECAKALQQDKSSSLTEAKNALEFGMFASHDASSFSNEEDIQAWIDSKRADYVNYLFREVTGGSCLLNEVYERLHLQFLLSVTPQTLLKVLQSIQSSQILNKTSFYA</sequence>
<proteinExistence type="predicted"/>
<evidence type="ECO:0000313" key="3">
    <source>
        <dbReference type="Proteomes" id="UP000242913"/>
    </source>
</evidence>
<feature type="region of interest" description="Disordered" evidence="1">
    <location>
        <begin position="195"/>
        <end position="223"/>
    </location>
</feature>
<evidence type="ECO:0000256" key="1">
    <source>
        <dbReference type="SAM" id="MobiDB-lite"/>
    </source>
</evidence>
<feature type="compositionally biased region" description="Low complexity" evidence="1">
    <location>
        <begin position="268"/>
        <end position="287"/>
    </location>
</feature>
<dbReference type="EMBL" id="KZ271528">
    <property type="protein sequence ID" value="OZC05212.1"/>
    <property type="molecule type" value="Genomic_DNA"/>
</dbReference>
<dbReference type="OrthoDB" id="6381867at2759"/>
<name>A0A238BIX3_9BILA</name>
<protein>
    <submittedName>
        <fullName evidence="2">Uncharacterized protein</fullName>
    </submittedName>
</protein>
<feature type="compositionally biased region" description="Polar residues" evidence="1">
    <location>
        <begin position="23"/>
        <end position="32"/>
    </location>
</feature>
<reference evidence="2 3" key="1">
    <citation type="submission" date="2015-12" db="EMBL/GenBank/DDBJ databases">
        <title>Draft genome of the nematode, Onchocerca flexuosa.</title>
        <authorList>
            <person name="Mitreva M."/>
        </authorList>
    </citation>
    <scope>NUCLEOTIDE SEQUENCE [LARGE SCALE GENOMIC DNA]</scope>
    <source>
        <strain evidence="2">Red Deer</strain>
    </source>
</reference>
<feature type="compositionally biased region" description="Basic and acidic residues" evidence="1">
    <location>
        <begin position="8"/>
        <end position="21"/>
    </location>
</feature>
<feature type="compositionally biased region" description="Polar residues" evidence="1">
    <location>
        <begin position="203"/>
        <end position="223"/>
    </location>
</feature>
<dbReference type="AlphaFoldDB" id="A0A238BIX3"/>
<evidence type="ECO:0000313" key="2">
    <source>
        <dbReference type="EMBL" id="OZC05212.1"/>
    </source>
</evidence>
<dbReference type="PANTHER" id="PTHR37970:SF1">
    <property type="entry name" value="SERINE-RICH ADHESIN FOR PLATELETS"/>
    <property type="match status" value="1"/>
</dbReference>
<organism evidence="2 3">
    <name type="scientific">Onchocerca flexuosa</name>
    <dbReference type="NCBI Taxonomy" id="387005"/>
    <lineage>
        <taxon>Eukaryota</taxon>
        <taxon>Metazoa</taxon>
        <taxon>Ecdysozoa</taxon>
        <taxon>Nematoda</taxon>
        <taxon>Chromadorea</taxon>
        <taxon>Rhabditida</taxon>
        <taxon>Spirurina</taxon>
        <taxon>Spiruromorpha</taxon>
        <taxon>Filarioidea</taxon>
        <taxon>Onchocercidae</taxon>
        <taxon>Onchocerca</taxon>
    </lineage>
</organism>
<dbReference type="PANTHER" id="PTHR37970">
    <property type="entry name" value="PROTEIN CBG08587"/>
    <property type="match status" value="1"/>
</dbReference>
<dbReference type="Proteomes" id="UP000242913">
    <property type="component" value="Unassembled WGS sequence"/>
</dbReference>
<accession>A0A238BIX3</accession>
<keyword evidence="3" id="KW-1185">Reference proteome</keyword>
<gene>
    <name evidence="2" type="ORF">X798_07831</name>
</gene>